<keyword evidence="2 10" id="KW-0547">Nucleotide-binding</keyword>
<dbReference type="SUPFAM" id="SSF52540">
    <property type="entry name" value="P-loop containing nucleoside triphosphate hydrolases"/>
    <property type="match status" value="1"/>
</dbReference>
<dbReference type="EMBL" id="CP060719">
    <property type="protein sequence ID" value="QNN70897.1"/>
    <property type="molecule type" value="Genomic_DNA"/>
</dbReference>
<evidence type="ECO:0000256" key="5">
    <source>
        <dbReference type="ARBA" id="ARBA00022840"/>
    </source>
</evidence>
<dbReference type="GO" id="GO:0000725">
    <property type="term" value="P:recombinational repair"/>
    <property type="evidence" value="ECO:0007669"/>
    <property type="project" value="TreeGrafter"/>
</dbReference>
<dbReference type="Gene3D" id="3.40.50.300">
    <property type="entry name" value="P-loop containing nucleotide triphosphate hydrolases"/>
    <property type="match status" value="2"/>
</dbReference>
<dbReference type="GO" id="GO:0005524">
    <property type="term" value="F:ATP binding"/>
    <property type="evidence" value="ECO:0007669"/>
    <property type="project" value="UniProtKB-UniRule"/>
</dbReference>
<dbReference type="Pfam" id="PF13361">
    <property type="entry name" value="UvrD_C"/>
    <property type="match status" value="1"/>
</dbReference>
<evidence type="ECO:0000256" key="7">
    <source>
        <dbReference type="ARBA" id="ARBA00034617"/>
    </source>
</evidence>
<dbReference type="CDD" id="cd18807">
    <property type="entry name" value="SF1_C_UvrD"/>
    <property type="match status" value="1"/>
</dbReference>
<evidence type="ECO:0000256" key="6">
    <source>
        <dbReference type="ARBA" id="ARBA00023235"/>
    </source>
</evidence>
<feature type="domain" description="UvrD-like helicase C-terminal" evidence="12">
    <location>
        <begin position="285"/>
        <end position="562"/>
    </location>
</feature>
<dbReference type="GO" id="GO:0003677">
    <property type="term" value="F:DNA binding"/>
    <property type="evidence" value="ECO:0007669"/>
    <property type="project" value="InterPro"/>
</dbReference>
<dbReference type="InterPro" id="IPR014016">
    <property type="entry name" value="UvrD-like_ATP-bd"/>
</dbReference>
<dbReference type="InterPro" id="IPR027417">
    <property type="entry name" value="P-loop_NTPase"/>
</dbReference>
<reference evidence="13 14" key="1">
    <citation type="submission" date="2020-08" db="EMBL/GenBank/DDBJ databases">
        <title>Genome sequence of Thermomonas carbonis KCTC 42013T.</title>
        <authorList>
            <person name="Hyun D.-W."/>
            <person name="Bae J.-W."/>
        </authorList>
    </citation>
    <scope>NUCLEOTIDE SEQUENCE [LARGE SCALE GENOMIC DNA]</scope>
    <source>
        <strain evidence="13 14">KCTC 42013</strain>
    </source>
</reference>
<comment type="similarity">
    <text evidence="1">Belongs to the helicase family. UvrD subfamily.</text>
</comment>
<dbReference type="InterPro" id="IPR000212">
    <property type="entry name" value="DNA_helicase_UvrD/REP"/>
</dbReference>
<dbReference type="EC" id="5.6.2.4" evidence="8"/>
<evidence type="ECO:0000256" key="10">
    <source>
        <dbReference type="PROSITE-ProRule" id="PRU00560"/>
    </source>
</evidence>
<dbReference type="InterPro" id="IPR013986">
    <property type="entry name" value="DExx_box_DNA_helicase_dom_sf"/>
</dbReference>
<dbReference type="GO" id="GO:0005829">
    <property type="term" value="C:cytosol"/>
    <property type="evidence" value="ECO:0007669"/>
    <property type="project" value="TreeGrafter"/>
</dbReference>
<comment type="catalytic activity">
    <reaction evidence="9">
        <text>ATP + H2O = ADP + phosphate + H(+)</text>
        <dbReference type="Rhea" id="RHEA:13065"/>
        <dbReference type="ChEBI" id="CHEBI:15377"/>
        <dbReference type="ChEBI" id="CHEBI:15378"/>
        <dbReference type="ChEBI" id="CHEBI:30616"/>
        <dbReference type="ChEBI" id="CHEBI:43474"/>
        <dbReference type="ChEBI" id="CHEBI:456216"/>
        <dbReference type="EC" id="5.6.2.4"/>
    </reaction>
</comment>
<dbReference type="CDD" id="cd17932">
    <property type="entry name" value="DEXQc_UvrD"/>
    <property type="match status" value="1"/>
</dbReference>
<evidence type="ECO:0000256" key="2">
    <source>
        <dbReference type="ARBA" id="ARBA00022741"/>
    </source>
</evidence>
<dbReference type="InterPro" id="IPR014017">
    <property type="entry name" value="DNA_helicase_UvrD-like_C"/>
</dbReference>
<keyword evidence="14" id="KW-1185">Reference proteome</keyword>
<dbReference type="Proteomes" id="UP000515804">
    <property type="component" value="Chromosome"/>
</dbReference>
<dbReference type="PANTHER" id="PTHR11070">
    <property type="entry name" value="UVRD / RECB / PCRA DNA HELICASE FAMILY MEMBER"/>
    <property type="match status" value="1"/>
</dbReference>
<evidence type="ECO:0000259" key="11">
    <source>
        <dbReference type="PROSITE" id="PS51198"/>
    </source>
</evidence>
<keyword evidence="4 10" id="KW-0347">Helicase</keyword>
<evidence type="ECO:0000313" key="14">
    <source>
        <dbReference type="Proteomes" id="UP000515804"/>
    </source>
</evidence>
<sequence>MQHPALHGLNPPQRQAVLHTEGPLLVLAGAGSGKTRVIIEKIAHLIHSGRYPAKRIAAITFTNKSAREMRERVAKRIRGDAAQELTVSTFHALGLRILQIDHAKLGLRRGFSIFDADDSAGQVKDLLGPGTKPDAIEAMKQLISRAKNAGLSPEQAAQAARSGREREAAALYARYQQRLSAFNAVDFDDLIRLPVQLLETDADAVAGWRERIGYLLVDECQDTNDAQYRLLKAIAGDAGQFTCVGDDDQSIYAWRGANPDNLLALGTDYPALKIVKLEQNYRCSNRVLRAANAVIANNPHEHPKTLWSDAADGERIRVWECRDAAHEADKVAGEIQFVAQKHTPPNGVPPWSEFCILFRGNFQSRALEKSLQLLRIPYHLSGGTAFLDRGEVKDALAWLRLLANPDDDAAFLRAVQSPNRGVGATSLQRLGELANHAHLPLSRAADSITLSKQLPARAANALQGFSDILRGLRIDARTLPPAELVRKLNERSGLLNALRVLCKDEAQFQARRRNLDELADWFDGPKTSGPGELAAALALLSHADKGDAGNQVRLMSMHAAKGLEFRFVFIIGVEDGNLPHEASIEEGRIDEERRLFYVGITRAKDQLWLSHAKEAQRWGDKLRLKPSRFIDELPAAELQRDGADPVADAAHKAERRSAGFANIRALLGE</sequence>
<dbReference type="Gene3D" id="1.10.10.160">
    <property type="match status" value="1"/>
</dbReference>
<organism evidence="13 14">
    <name type="scientific">Thermomonas carbonis</name>
    <dbReference type="NCBI Taxonomy" id="1463158"/>
    <lineage>
        <taxon>Bacteria</taxon>
        <taxon>Pseudomonadati</taxon>
        <taxon>Pseudomonadota</taxon>
        <taxon>Gammaproteobacteria</taxon>
        <taxon>Lysobacterales</taxon>
        <taxon>Lysobacteraceae</taxon>
        <taxon>Thermomonas</taxon>
    </lineage>
</organism>
<dbReference type="PROSITE" id="PS51217">
    <property type="entry name" value="UVRD_HELICASE_CTER"/>
    <property type="match status" value="1"/>
</dbReference>
<evidence type="ECO:0000256" key="4">
    <source>
        <dbReference type="ARBA" id="ARBA00022806"/>
    </source>
</evidence>
<protein>
    <recommendedName>
        <fullName evidence="8">DNA 3'-5' helicase</fullName>
        <ecNumber evidence="8">5.6.2.4</ecNumber>
    </recommendedName>
</protein>
<dbReference type="GO" id="GO:0016787">
    <property type="term" value="F:hydrolase activity"/>
    <property type="evidence" value="ECO:0007669"/>
    <property type="project" value="UniProtKB-UniRule"/>
</dbReference>
<dbReference type="KEGG" id="tcn:H9L16_04755"/>
<keyword evidence="6" id="KW-0413">Isomerase</keyword>
<comment type="catalytic activity">
    <reaction evidence="7">
        <text>Couples ATP hydrolysis with the unwinding of duplex DNA by translocating in the 3'-5' direction.</text>
        <dbReference type="EC" id="5.6.2.4"/>
    </reaction>
</comment>
<dbReference type="Gene3D" id="1.10.486.10">
    <property type="entry name" value="PCRA, domain 4"/>
    <property type="match status" value="1"/>
</dbReference>
<dbReference type="AlphaFoldDB" id="A0A7G9SSS2"/>
<keyword evidence="3 10" id="KW-0378">Hydrolase</keyword>
<evidence type="ECO:0000256" key="1">
    <source>
        <dbReference type="ARBA" id="ARBA00009922"/>
    </source>
</evidence>
<dbReference type="RefSeq" id="WP_187553412.1">
    <property type="nucleotide sequence ID" value="NZ_BMZL01000001.1"/>
</dbReference>
<evidence type="ECO:0000256" key="9">
    <source>
        <dbReference type="ARBA" id="ARBA00048988"/>
    </source>
</evidence>
<proteinExistence type="inferred from homology"/>
<name>A0A7G9SSS2_9GAMM</name>
<dbReference type="PANTHER" id="PTHR11070:SF64">
    <property type="entry name" value="ATP-DEPENDENT DNA HELICASE REP"/>
    <property type="match status" value="1"/>
</dbReference>
<evidence type="ECO:0000256" key="3">
    <source>
        <dbReference type="ARBA" id="ARBA00022801"/>
    </source>
</evidence>
<dbReference type="GO" id="GO:0043138">
    <property type="term" value="F:3'-5' DNA helicase activity"/>
    <property type="evidence" value="ECO:0007669"/>
    <property type="project" value="UniProtKB-EC"/>
</dbReference>
<evidence type="ECO:0000259" key="12">
    <source>
        <dbReference type="PROSITE" id="PS51217"/>
    </source>
</evidence>
<accession>A0A7G9SSS2</accession>
<dbReference type="PROSITE" id="PS51198">
    <property type="entry name" value="UVRD_HELICASE_ATP_BIND"/>
    <property type="match status" value="1"/>
</dbReference>
<keyword evidence="5 10" id="KW-0067">ATP-binding</keyword>
<feature type="binding site" evidence="10">
    <location>
        <begin position="28"/>
        <end position="35"/>
    </location>
    <ligand>
        <name>ATP</name>
        <dbReference type="ChEBI" id="CHEBI:30616"/>
    </ligand>
</feature>
<feature type="domain" description="UvrD-like helicase ATP-binding" evidence="11">
    <location>
        <begin position="7"/>
        <end position="284"/>
    </location>
</feature>
<evidence type="ECO:0000256" key="8">
    <source>
        <dbReference type="ARBA" id="ARBA00034808"/>
    </source>
</evidence>
<gene>
    <name evidence="13" type="ORF">H9L16_04755</name>
</gene>
<dbReference type="Pfam" id="PF00580">
    <property type="entry name" value="UvrD-helicase"/>
    <property type="match status" value="1"/>
</dbReference>
<evidence type="ECO:0000313" key="13">
    <source>
        <dbReference type="EMBL" id="QNN70897.1"/>
    </source>
</evidence>